<dbReference type="AlphaFoldDB" id="A0A5D4TS85"/>
<sequence>MIKIGVIGPDDSIQRINHVATHFDNIELMNFPYHGVNEIEEILEKNRGLVDQWFFSGQSPFYYALEKGWITEKEGSFPPLHGSSFFGALLEAQMKEQTLLNKISIDTISKEEIETAVQFHSFDQLEISTYPYEGYRSADELVDYHRSLYEKGEIETAITCIHSVQKRLTEAGIPCYRVVPTNLSIRMVLQYLLERAQSRKYQKSQIAIVGIEVIYSTQTLDESHFSYKMKHQELDLKRNLLDIAQKINGSMVQLGDGLFFVYTTRGELDLHEKESVFTTLTQEVKAHTDLDIRVGLGFGVTVLEAEHHVRLAFQHARKHESSIVISVNEDKTVTEILPSSESITYTLNNWGNEWKEVFKEASVSSAIVSKILSLSRHYDKEEITSQDLSRWLKSTERNGRRILTEMERIGIVEISGEEQSGGRGRPRKLYRFQLK</sequence>
<evidence type="ECO:0000313" key="1">
    <source>
        <dbReference type="EMBL" id="TYS83848.1"/>
    </source>
</evidence>
<dbReference type="InterPro" id="IPR043128">
    <property type="entry name" value="Rev_trsase/Diguanyl_cyclase"/>
</dbReference>
<dbReference type="RefSeq" id="WP_148970367.1">
    <property type="nucleotide sequence ID" value="NZ_JBNIKW010000005.1"/>
</dbReference>
<accession>A0A5D4TS85</accession>
<comment type="caution">
    <text evidence="1">The sequence shown here is derived from an EMBL/GenBank/DDBJ whole genome shotgun (WGS) entry which is preliminary data.</text>
</comment>
<organism evidence="1 2">
    <name type="scientific">Rossellomorea aquimaris</name>
    <dbReference type="NCBI Taxonomy" id="189382"/>
    <lineage>
        <taxon>Bacteria</taxon>
        <taxon>Bacillati</taxon>
        <taxon>Bacillota</taxon>
        <taxon>Bacilli</taxon>
        <taxon>Bacillales</taxon>
        <taxon>Bacillaceae</taxon>
        <taxon>Rossellomorea</taxon>
    </lineage>
</organism>
<proteinExistence type="predicted"/>
<evidence type="ECO:0000313" key="2">
    <source>
        <dbReference type="Proteomes" id="UP000324269"/>
    </source>
</evidence>
<gene>
    <name evidence="1" type="ORF">FZC85_17520</name>
</gene>
<protein>
    <recommendedName>
        <fullName evidence="3">Transcriptional regulator</fullName>
    </recommendedName>
</protein>
<reference evidence="1 2" key="1">
    <citation type="submission" date="2019-08" db="EMBL/GenBank/DDBJ databases">
        <title>Bacillus genomes from the desert of Cuatro Cienegas, Coahuila.</title>
        <authorList>
            <person name="Olmedo-Alvarez G."/>
        </authorList>
    </citation>
    <scope>NUCLEOTIDE SEQUENCE [LARGE SCALE GENOMIC DNA]</scope>
    <source>
        <strain evidence="1 2">CH87b_3T</strain>
    </source>
</reference>
<evidence type="ECO:0008006" key="3">
    <source>
        <dbReference type="Google" id="ProtNLM"/>
    </source>
</evidence>
<dbReference type="OrthoDB" id="4986073at2"/>
<dbReference type="EMBL" id="VTEZ01000005">
    <property type="protein sequence ID" value="TYS83848.1"/>
    <property type="molecule type" value="Genomic_DNA"/>
</dbReference>
<dbReference type="Gene3D" id="3.30.70.270">
    <property type="match status" value="1"/>
</dbReference>
<dbReference type="Proteomes" id="UP000324269">
    <property type="component" value="Unassembled WGS sequence"/>
</dbReference>
<name>A0A5D4TS85_9BACI</name>